<reference evidence="3" key="1">
    <citation type="submission" date="2023-08" db="EMBL/GenBank/DDBJ databases">
        <title>A de novo genome assembly of Solanum verrucosum Schlechtendal, a Mexican diploid species geographically isolated from the other diploid A-genome species in potato relatives.</title>
        <authorList>
            <person name="Hosaka K."/>
        </authorList>
    </citation>
    <scope>NUCLEOTIDE SEQUENCE</scope>
    <source>
        <tissue evidence="3">Young leaves</tissue>
    </source>
</reference>
<dbReference type="PANTHER" id="PTHR35046">
    <property type="entry name" value="ZINC KNUCKLE (CCHC-TYPE) FAMILY PROTEIN"/>
    <property type="match status" value="1"/>
</dbReference>
<name>A0AAF0Q323_SOLVR</name>
<organism evidence="3 4">
    <name type="scientific">Solanum verrucosum</name>
    <dbReference type="NCBI Taxonomy" id="315347"/>
    <lineage>
        <taxon>Eukaryota</taxon>
        <taxon>Viridiplantae</taxon>
        <taxon>Streptophyta</taxon>
        <taxon>Embryophyta</taxon>
        <taxon>Tracheophyta</taxon>
        <taxon>Spermatophyta</taxon>
        <taxon>Magnoliopsida</taxon>
        <taxon>eudicotyledons</taxon>
        <taxon>Gunneridae</taxon>
        <taxon>Pentapetalae</taxon>
        <taxon>asterids</taxon>
        <taxon>lamiids</taxon>
        <taxon>Solanales</taxon>
        <taxon>Solanaceae</taxon>
        <taxon>Solanoideae</taxon>
        <taxon>Solaneae</taxon>
        <taxon>Solanum</taxon>
    </lineage>
</organism>
<sequence length="176" mass="20243">MSLAFSGTNGTGEAGGNASPRDSTGVGEAVTRDVFTDHKSLQYVFSQKELNLRDRRWLELLKEYNISILYNLGQANVVVDALNRVDELQQSIMEEAHSSRYLFHRASTKMYSDLREVHYWSSMKRKHDSIWVIVDWMTKSAYFLPGMTTNSAKDYARFYIEEIVRLYGVPISINLD</sequence>
<dbReference type="Pfam" id="PF17921">
    <property type="entry name" value="Integrase_H2C2"/>
    <property type="match status" value="1"/>
</dbReference>
<protein>
    <recommendedName>
        <fullName evidence="2">Integrase zinc-binding domain-containing protein</fullName>
    </recommendedName>
</protein>
<accession>A0AAF0Q323</accession>
<evidence type="ECO:0000313" key="4">
    <source>
        <dbReference type="Proteomes" id="UP001234989"/>
    </source>
</evidence>
<keyword evidence="4" id="KW-1185">Reference proteome</keyword>
<feature type="domain" description="Integrase zinc-binding" evidence="2">
    <location>
        <begin position="87"/>
        <end position="126"/>
    </location>
</feature>
<dbReference type="Proteomes" id="UP001234989">
    <property type="component" value="Chromosome 2"/>
</dbReference>
<dbReference type="InterPro" id="IPR041588">
    <property type="entry name" value="Integrase_H2C2"/>
</dbReference>
<feature type="region of interest" description="Disordered" evidence="1">
    <location>
        <begin position="1"/>
        <end position="26"/>
    </location>
</feature>
<evidence type="ECO:0000259" key="2">
    <source>
        <dbReference type="Pfam" id="PF17921"/>
    </source>
</evidence>
<proteinExistence type="predicted"/>
<evidence type="ECO:0000256" key="1">
    <source>
        <dbReference type="SAM" id="MobiDB-lite"/>
    </source>
</evidence>
<dbReference type="AlphaFoldDB" id="A0AAF0Q323"/>
<dbReference type="EMBL" id="CP133613">
    <property type="protein sequence ID" value="WMV13890.1"/>
    <property type="molecule type" value="Genomic_DNA"/>
</dbReference>
<gene>
    <name evidence="3" type="ORF">MTR67_007275</name>
</gene>
<dbReference type="PANTHER" id="PTHR35046:SF9">
    <property type="entry name" value="RNA-DIRECTED DNA POLYMERASE"/>
    <property type="match status" value="1"/>
</dbReference>
<dbReference type="Gene3D" id="1.10.340.70">
    <property type="match status" value="1"/>
</dbReference>
<evidence type="ECO:0000313" key="3">
    <source>
        <dbReference type="EMBL" id="WMV13890.1"/>
    </source>
</evidence>